<dbReference type="AlphaFoldDB" id="A0A428IUA1"/>
<dbReference type="EMBL" id="RMVN01000008">
    <property type="protein sequence ID" value="RSK21240.1"/>
    <property type="molecule type" value="Genomic_DNA"/>
</dbReference>
<dbReference type="RefSeq" id="WP_125458421.1">
    <property type="nucleotide sequence ID" value="NZ_RMVN01000008.1"/>
</dbReference>
<accession>A0A428IUA1</accession>
<organism evidence="1 2">
    <name type="scientific">Streptococcus oralis</name>
    <dbReference type="NCBI Taxonomy" id="1303"/>
    <lineage>
        <taxon>Bacteria</taxon>
        <taxon>Bacillati</taxon>
        <taxon>Bacillota</taxon>
        <taxon>Bacilli</taxon>
        <taxon>Lactobacillales</taxon>
        <taxon>Streptococcaceae</taxon>
        <taxon>Streptococcus</taxon>
    </lineage>
</organism>
<sequence length="88" mass="10186">MKPKKYPYTGSKINKVTTTGIGARELVVFPNVAFRKTLLKYVFSVVKQRDNTTIIYFRIPKVFGLGYDDERAQVNLSYEETLKILNSY</sequence>
<proteinExistence type="predicted"/>
<evidence type="ECO:0000313" key="1">
    <source>
        <dbReference type="EMBL" id="RSK21240.1"/>
    </source>
</evidence>
<evidence type="ECO:0000313" key="2">
    <source>
        <dbReference type="Proteomes" id="UP000269220"/>
    </source>
</evidence>
<name>A0A428IUA1_STROR</name>
<reference evidence="1 2" key="1">
    <citation type="submission" date="2018-11" db="EMBL/GenBank/DDBJ databases">
        <title>Species Designations Belie Phenotypic and Genotypic Heterogeneity in Oral Streptococci.</title>
        <authorList>
            <person name="Velsko I."/>
        </authorList>
    </citation>
    <scope>NUCLEOTIDE SEQUENCE [LARGE SCALE GENOMIC DNA]</scope>
    <source>
        <strain evidence="1 2">BCC05</strain>
    </source>
</reference>
<dbReference type="Proteomes" id="UP000269220">
    <property type="component" value="Unassembled WGS sequence"/>
</dbReference>
<gene>
    <name evidence="1" type="ORF">D8800_06865</name>
</gene>
<protein>
    <submittedName>
        <fullName evidence="1">Uncharacterized protein</fullName>
    </submittedName>
</protein>
<comment type="caution">
    <text evidence="1">The sequence shown here is derived from an EMBL/GenBank/DDBJ whole genome shotgun (WGS) entry which is preliminary data.</text>
</comment>